<dbReference type="Gene3D" id="3.40.50.1820">
    <property type="entry name" value="alpha/beta hydrolase"/>
    <property type="match status" value="1"/>
</dbReference>
<evidence type="ECO:0000313" key="2">
    <source>
        <dbReference type="Proteomes" id="UP000315782"/>
    </source>
</evidence>
<dbReference type="PANTHER" id="PTHR35560">
    <property type="entry name" value="BLL0132 PROTEIN"/>
    <property type="match status" value="1"/>
</dbReference>
<evidence type="ECO:0008006" key="3">
    <source>
        <dbReference type="Google" id="ProtNLM"/>
    </source>
</evidence>
<name>A0A520MJ40_9GAMM</name>
<dbReference type="Proteomes" id="UP000315782">
    <property type="component" value="Unassembled WGS sequence"/>
</dbReference>
<dbReference type="SUPFAM" id="SSF53474">
    <property type="entry name" value="alpha/beta-Hydrolases"/>
    <property type="match status" value="1"/>
</dbReference>
<gene>
    <name evidence="1" type="ORF">EVA96_02230</name>
</gene>
<evidence type="ECO:0000313" key="1">
    <source>
        <dbReference type="EMBL" id="RZO21197.1"/>
    </source>
</evidence>
<dbReference type="InterPro" id="IPR029058">
    <property type="entry name" value="AB_hydrolase_fold"/>
</dbReference>
<proteinExistence type="predicted"/>
<protein>
    <recommendedName>
        <fullName evidence="3">Alpha/beta hydrolase</fullName>
    </recommendedName>
</protein>
<comment type="caution">
    <text evidence="1">The sequence shown here is derived from an EMBL/GenBank/DDBJ whole genome shotgun (WGS) entry which is preliminary data.</text>
</comment>
<dbReference type="PANTHER" id="PTHR35560:SF3">
    <property type="entry name" value="PEPTIDASE S9 PROLYL OLIGOPEPTIDASE CATALYTIC DOMAIN-CONTAINING PROTEIN"/>
    <property type="match status" value="1"/>
</dbReference>
<reference evidence="1 2" key="1">
    <citation type="submission" date="2019-02" db="EMBL/GenBank/DDBJ databases">
        <title>Prokaryotic population dynamics and viral predation in marine succession experiment using metagenomics: the confinement effect.</title>
        <authorList>
            <person name="Haro-Moreno J.M."/>
            <person name="Rodriguez-Valera F."/>
            <person name="Lopez-Perez M."/>
        </authorList>
    </citation>
    <scope>NUCLEOTIDE SEQUENCE [LARGE SCALE GENOMIC DNA]</scope>
    <source>
        <strain evidence="1">MED-G163</strain>
    </source>
</reference>
<organism evidence="1 2">
    <name type="scientific">SAR86 cluster bacterium</name>
    <dbReference type="NCBI Taxonomy" id="2030880"/>
    <lineage>
        <taxon>Bacteria</taxon>
        <taxon>Pseudomonadati</taxon>
        <taxon>Pseudomonadota</taxon>
        <taxon>Gammaproteobacteria</taxon>
        <taxon>SAR86 cluster</taxon>
    </lineage>
</organism>
<dbReference type="EMBL" id="SHBI01000010">
    <property type="protein sequence ID" value="RZO21197.1"/>
    <property type="molecule type" value="Genomic_DNA"/>
</dbReference>
<dbReference type="AlphaFoldDB" id="A0A520MJ40"/>
<sequence length="290" mass="33962">MRYIKIYLFIFIFFIPKDVNSSEIQETIFASWNKSDVNLFYSLPDVINEETKVLFIIHGGSRNAYDYLKIWIELSKNKNIILVAPEFTRNNHNDYALLNMSDHYANPNKNNEEYLDMSISSFFNFFKSKYDLKVNDYKIYGHSGGAQFLHRYILFSNDSRVSSSVIANSGYYTFLNWDDYPYGIKDVGYLNSKKIENFLSEKVTMLIGEKDRGYTRSSHTSANEKGIIAQGSNRFQRANNYFNHLVLISEKFEIPFRWKFYVVENVGHENKKMSSRAAEILLHDVSDIET</sequence>
<accession>A0A520MJ40</accession>